<evidence type="ECO:0000313" key="10">
    <source>
        <dbReference type="EMBL" id="KAI5403955.1"/>
    </source>
</evidence>
<dbReference type="AlphaFoldDB" id="A0A9D5AFM8"/>
<dbReference type="GO" id="GO:0008810">
    <property type="term" value="F:cellulase activity"/>
    <property type="evidence" value="ECO:0007669"/>
    <property type="project" value="UniProtKB-EC"/>
</dbReference>
<dbReference type="Gene3D" id="1.50.10.10">
    <property type="match status" value="1"/>
</dbReference>
<feature type="non-terminal residue" evidence="10">
    <location>
        <position position="114"/>
    </location>
</feature>
<feature type="non-terminal residue" evidence="10">
    <location>
        <position position="1"/>
    </location>
</feature>
<evidence type="ECO:0000256" key="2">
    <source>
        <dbReference type="ARBA" id="ARBA00007072"/>
    </source>
</evidence>
<evidence type="ECO:0000313" key="11">
    <source>
        <dbReference type="Proteomes" id="UP001058974"/>
    </source>
</evidence>
<gene>
    <name evidence="10" type="ORF">KIW84_051193</name>
</gene>
<keyword evidence="4" id="KW-0378">Hydrolase</keyword>
<comment type="caution">
    <text evidence="10">The sequence shown here is derived from an EMBL/GenBank/DDBJ whole genome shotgun (WGS) entry which is preliminary data.</text>
</comment>
<protein>
    <recommendedName>
        <fullName evidence="3">cellulase</fullName>
        <ecNumber evidence="3">3.2.1.4</ecNumber>
    </recommendedName>
</protein>
<feature type="domain" description="Glycoside hydrolase family 9" evidence="9">
    <location>
        <begin position="1"/>
        <end position="105"/>
    </location>
</feature>
<evidence type="ECO:0000256" key="1">
    <source>
        <dbReference type="ARBA" id="ARBA00000966"/>
    </source>
</evidence>
<evidence type="ECO:0000256" key="8">
    <source>
        <dbReference type="ARBA" id="ARBA00023326"/>
    </source>
</evidence>
<evidence type="ECO:0000256" key="4">
    <source>
        <dbReference type="ARBA" id="ARBA00022801"/>
    </source>
</evidence>
<dbReference type="GO" id="GO:0030245">
    <property type="term" value="P:cellulose catabolic process"/>
    <property type="evidence" value="ECO:0007669"/>
    <property type="project" value="UniProtKB-KW"/>
</dbReference>
<comment type="similarity">
    <text evidence="2">Belongs to the glycosyl hydrolase 9 (cellulase E) family.</text>
</comment>
<keyword evidence="5" id="KW-0136">Cellulose degradation</keyword>
<keyword evidence="8" id="KW-0624">Polysaccharide degradation</keyword>
<evidence type="ECO:0000256" key="7">
    <source>
        <dbReference type="ARBA" id="ARBA00023295"/>
    </source>
</evidence>
<name>A0A9D5AFM8_PEA</name>
<dbReference type="PANTHER" id="PTHR22298">
    <property type="entry name" value="ENDO-1,4-BETA-GLUCANASE"/>
    <property type="match status" value="1"/>
</dbReference>
<dbReference type="InterPro" id="IPR012341">
    <property type="entry name" value="6hp_glycosidase-like_sf"/>
</dbReference>
<accession>A0A9D5AFM8</accession>
<dbReference type="Pfam" id="PF00759">
    <property type="entry name" value="Glyco_hydro_9"/>
    <property type="match status" value="1"/>
</dbReference>
<keyword evidence="6" id="KW-0119">Carbohydrate metabolism</keyword>
<dbReference type="InterPro" id="IPR001701">
    <property type="entry name" value="Glyco_hydro_9"/>
</dbReference>
<dbReference type="Proteomes" id="UP001058974">
    <property type="component" value="Chromosome 5"/>
</dbReference>
<reference evidence="10 11" key="1">
    <citation type="journal article" date="2022" name="Nat. Genet.">
        <title>Improved pea reference genome and pan-genome highlight genomic features and evolutionary characteristics.</title>
        <authorList>
            <person name="Yang T."/>
            <person name="Liu R."/>
            <person name="Luo Y."/>
            <person name="Hu S."/>
            <person name="Wang D."/>
            <person name="Wang C."/>
            <person name="Pandey M.K."/>
            <person name="Ge S."/>
            <person name="Xu Q."/>
            <person name="Li N."/>
            <person name="Li G."/>
            <person name="Huang Y."/>
            <person name="Saxena R.K."/>
            <person name="Ji Y."/>
            <person name="Li M."/>
            <person name="Yan X."/>
            <person name="He Y."/>
            <person name="Liu Y."/>
            <person name="Wang X."/>
            <person name="Xiang C."/>
            <person name="Varshney R.K."/>
            <person name="Ding H."/>
            <person name="Gao S."/>
            <person name="Zong X."/>
        </authorList>
    </citation>
    <scope>NUCLEOTIDE SEQUENCE [LARGE SCALE GENOMIC DNA]</scope>
    <source>
        <strain evidence="10 11">cv. Zhongwan 6</strain>
    </source>
</reference>
<comment type="catalytic activity">
    <reaction evidence="1">
        <text>Endohydrolysis of (1-&gt;4)-beta-D-glucosidic linkages in cellulose, lichenin and cereal beta-D-glucans.</text>
        <dbReference type="EC" id="3.2.1.4"/>
    </reaction>
</comment>
<dbReference type="EC" id="3.2.1.4" evidence="3"/>
<sequence>QLFEFAKSHKGTYDGECPFYCSYSGYNDELMWAATWLYMATKKPIYMKYIQEEAISASVSEFSWDLKYAGVQVLLTQLHFEGHKGLETFKLHGESYICSVLPESPYHQINLSPG</sequence>
<evidence type="ECO:0000256" key="3">
    <source>
        <dbReference type="ARBA" id="ARBA00012601"/>
    </source>
</evidence>
<evidence type="ECO:0000256" key="6">
    <source>
        <dbReference type="ARBA" id="ARBA00023277"/>
    </source>
</evidence>
<keyword evidence="11" id="KW-1185">Reference proteome</keyword>
<organism evidence="10 11">
    <name type="scientific">Pisum sativum</name>
    <name type="common">Garden pea</name>
    <name type="synonym">Lathyrus oleraceus</name>
    <dbReference type="NCBI Taxonomy" id="3888"/>
    <lineage>
        <taxon>Eukaryota</taxon>
        <taxon>Viridiplantae</taxon>
        <taxon>Streptophyta</taxon>
        <taxon>Embryophyta</taxon>
        <taxon>Tracheophyta</taxon>
        <taxon>Spermatophyta</taxon>
        <taxon>Magnoliopsida</taxon>
        <taxon>eudicotyledons</taxon>
        <taxon>Gunneridae</taxon>
        <taxon>Pentapetalae</taxon>
        <taxon>rosids</taxon>
        <taxon>fabids</taxon>
        <taxon>Fabales</taxon>
        <taxon>Fabaceae</taxon>
        <taxon>Papilionoideae</taxon>
        <taxon>50 kb inversion clade</taxon>
        <taxon>NPAAA clade</taxon>
        <taxon>Hologalegina</taxon>
        <taxon>IRL clade</taxon>
        <taxon>Fabeae</taxon>
        <taxon>Lathyrus</taxon>
    </lineage>
</organism>
<dbReference type="EMBL" id="JAMSHJ010000005">
    <property type="protein sequence ID" value="KAI5403955.1"/>
    <property type="molecule type" value="Genomic_DNA"/>
</dbReference>
<proteinExistence type="inferred from homology"/>
<dbReference type="SUPFAM" id="SSF48208">
    <property type="entry name" value="Six-hairpin glycosidases"/>
    <property type="match status" value="1"/>
</dbReference>
<dbReference type="InterPro" id="IPR008928">
    <property type="entry name" value="6-hairpin_glycosidase_sf"/>
</dbReference>
<dbReference type="Gramene" id="Psat05G0119300-T3">
    <property type="protein sequence ID" value="KAI5403955.1"/>
    <property type="gene ID" value="KIW84_051193"/>
</dbReference>
<keyword evidence="7" id="KW-0326">Glycosidase</keyword>
<evidence type="ECO:0000259" key="9">
    <source>
        <dbReference type="Pfam" id="PF00759"/>
    </source>
</evidence>
<evidence type="ECO:0000256" key="5">
    <source>
        <dbReference type="ARBA" id="ARBA00023001"/>
    </source>
</evidence>